<evidence type="ECO:0000313" key="3">
    <source>
        <dbReference type="Proteomes" id="UP001437256"/>
    </source>
</evidence>
<dbReference type="Pfam" id="PF10544">
    <property type="entry name" value="T5orf172"/>
    <property type="match status" value="1"/>
</dbReference>
<accession>A0ABR2ZFP4</accession>
<evidence type="ECO:0000313" key="2">
    <source>
        <dbReference type="EMBL" id="KAL0060080.1"/>
    </source>
</evidence>
<organism evidence="2 3">
    <name type="scientific">Marasmius tenuissimus</name>
    <dbReference type="NCBI Taxonomy" id="585030"/>
    <lineage>
        <taxon>Eukaryota</taxon>
        <taxon>Fungi</taxon>
        <taxon>Dikarya</taxon>
        <taxon>Basidiomycota</taxon>
        <taxon>Agaricomycotina</taxon>
        <taxon>Agaricomycetes</taxon>
        <taxon>Agaricomycetidae</taxon>
        <taxon>Agaricales</taxon>
        <taxon>Marasmiineae</taxon>
        <taxon>Marasmiaceae</taxon>
        <taxon>Marasmius</taxon>
    </lineage>
</organism>
<sequence>MNVAAAAPTPFSISCFSINDESPYQSTCTALSFEDEDLKSWLKTHTEIEKGHSRSEGEGFLYAFRIDGVDYSDVTDCDLTDTAAFKVGRTVDPQRRETEWRQQCRSQTHTWYTPIQVEHCHSVERLVHAALEKICVSRPRKVCTDCGRTHNEIFLLSSAPETFRDVIAPLIKDQDRVDKLVGRSRWVV</sequence>
<feature type="domain" description="Bacteriophage T5 Orf172 DNA-binding" evidence="1">
    <location>
        <begin position="79"/>
        <end position="166"/>
    </location>
</feature>
<name>A0ABR2ZFP4_9AGAR</name>
<dbReference type="Proteomes" id="UP001437256">
    <property type="component" value="Unassembled WGS sequence"/>
</dbReference>
<gene>
    <name evidence="2" type="ORF">AAF712_013124</name>
</gene>
<evidence type="ECO:0000259" key="1">
    <source>
        <dbReference type="SMART" id="SM00974"/>
    </source>
</evidence>
<dbReference type="InterPro" id="IPR053006">
    <property type="entry name" value="Meiosis_regulatory"/>
</dbReference>
<dbReference type="PANTHER" id="PTHR28094">
    <property type="entry name" value="MEIOTICALLY UP-REGULATED GENE 113 PROTEIN"/>
    <property type="match status" value="1"/>
</dbReference>
<dbReference type="SMART" id="SM00974">
    <property type="entry name" value="T5orf172"/>
    <property type="match status" value="1"/>
</dbReference>
<comment type="caution">
    <text evidence="2">The sequence shown here is derived from an EMBL/GenBank/DDBJ whole genome shotgun (WGS) entry which is preliminary data.</text>
</comment>
<protein>
    <recommendedName>
        <fullName evidence="1">Bacteriophage T5 Orf172 DNA-binding domain-containing protein</fullName>
    </recommendedName>
</protein>
<dbReference type="PANTHER" id="PTHR28094:SF1">
    <property type="entry name" value="MEIOTICALLY UP-REGULATED GENE 113 PROTEIN"/>
    <property type="match status" value="1"/>
</dbReference>
<reference evidence="2 3" key="1">
    <citation type="submission" date="2024-05" db="EMBL/GenBank/DDBJ databases">
        <title>A draft genome resource for the thread blight pathogen Marasmius tenuissimus strain MS-2.</title>
        <authorList>
            <person name="Yulfo-Soto G.E."/>
            <person name="Baruah I.K."/>
            <person name="Amoako-Attah I."/>
            <person name="Bukari Y."/>
            <person name="Meinhardt L.W."/>
            <person name="Bailey B.A."/>
            <person name="Cohen S.P."/>
        </authorList>
    </citation>
    <scope>NUCLEOTIDE SEQUENCE [LARGE SCALE GENOMIC DNA]</scope>
    <source>
        <strain evidence="2 3">MS-2</strain>
    </source>
</reference>
<proteinExistence type="predicted"/>
<dbReference type="EMBL" id="JBBXMP010000193">
    <property type="protein sequence ID" value="KAL0060080.1"/>
    <property type="molecule type" value="Genomic_DNA"/>
</dbReference>
<dbReference type="InterPro" id="IPR018306">
    <property type="entry name" value="Phage_T5_Orf172_DNA-bd"/>
</dbReference>
<keyword evidence="3" id="KW-1185">Reference proteome</keyword>